<dbReference type="AlphaFoldDB" id="I7LVD0"/>
<feature type="compositionally biased region" description="Low complexity" evidence="1">
    <location>
        <begin position="17"/>
        <end position="37"/>
    </location>
</feature>
<evidence type="ECO:0000313" key="3">
    <source>
        <dbReference type="EMBL" id="EAR97893.1"/>
    </source>
</evidence>
<proteinExistence type="predicted"/>
<protein>
    <submittedName>
        <fullName evidence="3">Transmembrane protein, putative</fullName>
    </submittedName>
</protein>
<accession>I7LVD0</accession>
<dbReference type="GeneID" id="7843256"/>
<keyword evidence="2 3" id="KW-0812">Transmembrane</keyword>
<keyword evidence="2" id="KW-1133">Transmembrane helix</keyword>
<dbReference type="KEGG" id="tet:TTHERM_00279810"/>
<keyword evidence="4" id="KW-1185">Reference proteome</keyword>
<feature type="region of interest" description="Disordered" evidence="1">
    <location>
        <begin position="1"/>
        <end position="53"/>
    </location>
</feature>
<gene>
    <name evidence="3" type="ORF">TTHERM_00279810</name>
</gene>
<keyword evidence="2" id="KW-0472">Membrane</keyword>
<dbReference type="RefSeq" id="XP_001018138.1">
    <property type="nucleotide sequence ID" value="XM_001018138.1"/>
</dbReference>
<dbReference type="InParanoid" id="I7LVD0"/>
<dbReference type="EMBL" id="GG662656">
    <property type="protein sequence ID" value="EAR97893.1"/>
    <property type="molecule type" value="Genomic_DNA"/>
</dbReference>
<feature type="transmembrane region" description="Helical" evidence="2">
    <location>
        <begin position="94"/>
        <end position="113"/>
    </location>
</feature>
<sequence length="115" mass="13306">MDNNYQQPQYRYEAGGYSQQDQQSYQQNQQQNQQYQYGNVPSNENMYYDPQLNQHANQNQAYPVGSQSSPDSIYFQASINQSRDELYLSNGLKVVLIIIAIVCLLLFAILFSFGK</sequence>
<dbReference type="Proteomes" id="UP000009168">
    <property type="component" value="Unassembled WGS sequence"/>
</dbReference>
<reference evidence="4" key="1">
    <citation type="journal article" date="2006" name="PLoS Biol.">
        <title>Macronuclear genome sequence of the ciliate Tetrahymena thermophila, a model eukaryote.</title>
        <authorList>
            <person name="Eisen J.A."/>
            <person name="Coyne R.S."/>
            <person name="Wu M."/>
            <person name="Wu D."/>
            <person name="Thiagarajan M."/>
            <person name="Wortman J.R."/>
            <person name="Badger J.H."/>
            <person name="Ren Q."/>
            <person name="Amedeo P."/>
            <person name="Jones K.M."/>
            <person name="Tallon L.J."/>
            <person name="Delcher A.L."/>
            <person name="Salzberg S.L."/>
            <person name="Silva J.C."/>
            <person name="Haas B.J."/>
            <person name="Majoros W.H."/>
            <person name="Farzad M."/>
            <person name="Carlton J.M."/>
            <person name="Smith R.K. Jr."/>
            <person name="Garg J."/>
            <person name="Pearlman R.E."/>
            <person name="Karrer K.M."/>
            <person name="Sun L."/>
            <person name="Manning G."/>
            <person name="Elde N.C."/>
            <person name="Turkewitz A.P."/>
            <person name="Asai D.J."/>
            <person name="Wilkes D.E."/>
            <person name="Wang Y."/>
            <person name="Cai H."/>
            <person name="Collins K."/>
            <person name="Stewart B.A."/>
            <person name="Lee S.R."/>
            <person name="Wilamowska K."/>
            <person name="Weinberg Z."/>
            <person name="Ruzzo W.L."/>
            <person name="Wloga D."/>
            <person name="Gaertig J."/>
            <person name="Frankel J."/>
            <person name="Tsao C.-C."/>
            <person name="Gorovsky M.A."/>
            <person name="Keeling P.J."/>
            <person name="Waller R.F."/>
            <person name="Patron N.J."/>
            <person name="Cherry J.M."/>
            <person name="Stover N.A."/>
            <person name="Krieger C.J."/>
            <person name="del Toro C."/>
            <person name="Ryder H.F."/>
            <person name="Williamson S.C."/>
            <person name="Barbeau R.A."/>
            <person name="Hamilton E.P."/>
            <person name="Orias E."/>
        </authorList>
    </citation>
    <scope>NUCLEOTIDE SEQUENCE [LARGE SCALE GENOMIC DNA]</scope>
    <source>
        <strain evidence="4">SB210</strain>
    </source>
</reference>
<feature type="compositionally biased region" description="Polar residues" evidence="1">
    <location>
        <begin position="39"/>
        <end position="53"/>
    </location>
</feature>
<name>I7LVD0_TETTS</name>
<dbReference type="HOGENOM" id="CLU_2113861_0_0_1"/>
<evidence type="ECO:0000313" key="4">
    <source>
        <dbReference type="Proteomes" id="UP000009168"/>
    </source>
</evidence>
<organism evidence="3 4">
    <name type="scientific">Tetrahymena thermophila (strain SB210)</name>
    <dbReference type="NCBI Taxonomy" id="312017"/>
    <lineage>
        <taxon>Eukaryota</taxon>
        <taxon>Sar</taxon>
        <taxon>Alveolata</taxon>
        <taxon>Ciliophora</taxon>
        <taxon>Intramacronucleata</taxon>
        <taxon>Oligohymenophorea</taxon>
        <taxon>Hymenostomatida</taxon>
        <taxon>Tetrahymenina</taxon>
        <taxon>Tetrahymenidae</taxon>
        <taxon>Tetrahymena</taxon>
    </lineage>
</organism>
<evidence type="ECO:0000256" key="1">
    <source>
        <dbReference type="SAM" id="MobiDB-lite"/>
    </source>
</evidence>
<evidence type="ECO:0000256" key="2">
    <source>
        <dbReference type="SAM" id="Phobius"/>
    </source>
</evidence>